<keyword evidence="3 7" id="KW-0479">Metal-binding</keyword>
<proteinExistence type="inferred from homology"/>
<accession>A0A7W2YJL2</accession>
<feature type="domain" description="CcmH/CycL/Ccl2/NrfF N-terminal" evidence="9">
    <location>
        <begin position="8"/>
        <end position="148"/>
    </location>
</feature>
<dbReference type="GO" id="GO:0005886">
    <property type="term" value="C:plasma membrane"/>
    <property type="evidence" value="ECO:0007669"/>
    <property type="project" value="TreeGrafter"/>
</dbReference>
<dbReference type="PANTHER" id="PTHR47870:SF1">
    <property type="entry name" value="CYTOCHROME C-TYPE BIOGENESIS PROTEIN CCMH"/>
    <property type="match status" value="1"/>
</dbReference>
<sequence length="154" mass="17376">MMNYLAALLLLVLSFSAGAVIETYEFSSSELEQRYHLLSQELRCPKCQNQNIADSNAPISQDLRKQLYQQLEAGASDAEILDYMVARYGEFVRYRPAMSGVTIVLWAAPLLLLALALALAFSVLRSRRSNDEQQTLSSDEQKQLDELLARERDA</sequence>
<name>A0A7W2YJL2_9GAMM</name>
<keyword evidence="5" id="KW-0201">Cytochrome c-type biogenesis</keyword>
<dbReference type="GO" id="GO:0046872">
    <property type="term" value="F:metal ion binding"/>
    <property type="evidence" value="ECO:0007669"/>
    <property type="project" value="UniProtKB-KW"/>
</dbReference>
<dbReference type="InterPro" id="IPR051263">
    <property type="entry name" value="C-type_cytochrome_biogenesis"/>
</dbReference>
<feature type="region of interest" description="Disordered" evidence="8">
    <location>
        <begin position="131"/>
        <end position="154"/>
    </location>
</feature>
<gene>
    <name evidence="10" type="ORF">H2508_04830</name>
</gene>
<evidence type="ECO:0000256" key="5">
    <source>
        <dbReference type="ARBA" id="ARBA00022748"/>
    </source>
</evidence>
<evidence type="ECO:0000313" key="11">
    <source>
        <dbReference type="Proteomes" id="UP000539350"/>
    </source>
</evidence>
<feature type="compositionally biased region" description="Basic and acidic residues" evidence="8">
    <location>
        <begin position="139"/>
        <end position="154"/>
    </location>
</feature>
<reference evidence="10 11" key="1">
    <citation type="submission" date="2020-07" db="EMBL/GenBank/DDBJ databases">
        <title>Halieaceae bacterium, F7430, whole genome shotgun sequencing project.</title>
        <authorList>
            <person name="Jiang S."/>
            <person name="Liu Z.W."/>
            <person name="Du Z.J."/>
        </authorList>
    </citation>
    <scope>NUCLEOTIDE SEQUENCE [LARGE SCALE GENOMIC DNA]</scope>
    <source>
        <strain evidence="10 11">F7430</strain>
    </source>
</reference>
<evidence type="ECO:0000256" key="7">
    <source>
        <dbReference type="RuleBase" id="RU364112"/>
    </source>
</evidence>
<feature type="chain" id="PRO_5031601669" description="Cytochrome c-type biogenesis protein" evidence="7">
    <location>
        <begin position="20"/>
        <end position="154"/>
    </location>
</feature>
<evidence type="ECO:0000256" key="8">
    <source>
        <dbReference type="SAM" id="MobiDB-lite"/>
    </source>
</evidence>
<evidence type="ECO:0000259" key="9">
    <source>
        <dbReference type="Pfam" id="PF03918"/>
    </source>
</evidence>
<dbReference type="FunFam" id="1.10.8.640:FF:000001">
    <property type="entry name" value="Cytochrome c-type biogenesis protein"/>
    <property type="match status" value="1"/>
</dbReference>
<keyword evidence="7" id="KW-1133">Transmembrane helix</keyword>
<keyword evidence="4 7" id="KW-0732">Signal</keyword>
<feature type="transmembrane region" description="Helical" evidence="7">
    <location>
        <begin position="103"/>
        <end position="124"/>
    </location>
</feature>
<dbReference type="CDD" id="cd16378">
    <property type="entry name" value="CcmH_N"/>
    <property type="match status" value="1"/>
</dbReference>
<dbReference type="AlphaFoldDB" id="A0A7W2YJL2"/>
<keyword evidence="11" id="KW-1185">Reference proteome</keyword>
<comment type="similarity">
    <text evidence="1 7">Belongs to the CcmH/CycL/Ccl2/NrfF family.</text>
</comment>
<comment type="caution">
    <text evidence="10">The sequence shown here is derived from an EMBL/GenBank/DDBJ whole genome shotgun (WGS) entry which is preliminary data.</text>
</comment>
<dbReference type="InterPro" id="IPR005616">
    <property type="entry name" value="CcmH/CycL/Ccl2/NrfF_N"/>
</dbReference>
<organism evidence="10 11">
    <name type="scientific">Sediminihaliea albiluteola</name>
    <dbReference type="NCBI Taxonomy" id="2758564"/>
    <lineage>
        <taxon>Bacteria</taxon>
        <taxon>Pseudomonadati</taxon>
        <taxon>Pseudomonadota</taxon>
        <taxon>Gammaproteobacteria</taxon>
        <taxon>Cellvibrionales</taxon>
        <taxon>Halieaceae</taxon>
        <taxon>Sediminihaliea</taxon>
    </lineage>
</organism>
<dbReference type="EMBL" id="JACFXU010000013">
    <property type="protein sequence ID" value="MBA6412428.1"/>
    <property type="molecule type" value="Genomic_DNA"/>
</dbReference>
<keyword evidence="7" id="KW-0472">Membrane</keyword>
<dbReference type="GO" id="GO:0017004">
    <property type="term" value="P:cytochrome complex assembly"/>
    <property type="evidence" value="ECO:0007669"/>
    <property type="project" value="UniProtKB-KW"/>
</dbReference>
<keyword evidence="7" id="KW-0812">Transmembrane</keyword>
<evidence type="ECO:0000256" key="4">
    <source>
        <dbReference type="ARBA" id="ARBA00022729"/>
    </source>
</evidence>
<keyword evidence="6 7" id="KW-0408">Iron</keyword>
<evidence type="ECO:0000256" key="2">
    <source>
        <dbReference type="ARBA" id="ARBA00022617"/>
    </source>
</evidence>
<dbReference type="PANTHER" id="PTHR47870">
    <property type="entry name" value="CYTOCHROME C-TYPE BIOGENESIS PROTEIN CCMH"/>
    <property type="match status" value="1"/>
</dbReference>
<feature type="signal peptide" evidence="7">
    <location>
        <begin position="1"/>
        <end position="19"/>
    </location>
</feature>
<evidence type="ECO:0000313" key="10">
    <source>
        <dbReference type="EMBL" id="MBA6412428.1"/>
    </source>
</evidence>
<evidence type="ECO:0000256" key="6">
    <source>
        <dbReference type="ARBA" id="ARBA00023004"/>
    </source>
</evidence>
<dbReference type="InterPro" id="IPR038297">
    <property type="entry name" value="CcmH/CycL/NrfF/Ccl2_sf"/>
</dbReference>
<dbReference type="Pfam" id="PF03918">
    <property type="entry name" value="CcmH"/>
    <property type="match status" value="1"/>
</dbReference>
<evidence type="ECO:0000256" key="3">
    <source>
        <dbReference type="ARBA" id="ARBA00022723"/>
    </source>
</evidence>
<dbReference type="Gene3D" id="1.10.8.640">
    <property type="entry name" value="Cytochrome C biogenesis protein"/>
    <property type="match status" value="1"/>
</dbReference>
<keyword evidence="2 7" id="KW-0349">Heme</keyword>
<evidence type="ECO:0000256" key="1">
    <source>
        <dbReference type="ARBA" id="ARBA00010342"/>
    </source>
</evidence>
<dbReference type="Proteomes" id="UP000539350">
    <property type="component" value="Unassembled WGS sequence"/>
</dbReference>
<comment type="function">
    <text evidence="7">Possible subunit of a heme lyase.</text>
</comment>
<protein>
    <recommendedName>
        <fullName evidence="7">Cytochrome c-type biogenesis protein</fullName>
    </recommendedName>
</protein>